<feature type="signal peptide" evidence="2">
    <location>
        <begin position="1"/>
        <end position="25"/>
    </location>
</feature>
<name>A0ABD3NW69_9STRA</name>
<keyword evidence="4" id="KW-1185">Reference proteome</keyword>
<reference evidence="3 4" key="1">
    <citation type="submission" date="2024-10" db="EMBL/GenBank/DDBJ databases">
        <title>Updated reference genomes for cyclostephanoid diatoms.</title>
        <authorList>
            <person name="Roberts W.R."/>
            <person name="Alverson A.J."/>
        </authorList>
    </citation>
    <scope>NUCLEOTIDE SEQUENCE [LARGE SCALE GENOMIC DNA]</scope>
    <source>
        <strain evidence="3 4">AJA276-08</strain>
    </source>
</reference>
<proteinExistence type="predicted"/>
<evidence type="ECO:0000313" key="3">
    <source>
        <dbReference type="EMBL" id="KAL3780189.1"/>
    </source>
</evidence>
<sequence length="110" mass="11910">MITKSKLSILLLLIISSIQPVSIRAQFGIKKGLPISLPQQNGDEMMTMGGVDELAGGAVGGDDDGRREQGFLSEKDAADMSAIIEEARRDLETMAMITRMREENGESLGR</sequence>
<dbReference type="EMBL" id="JALLAZ020001126">
    <property type="protein sequence ID" value="KAL3780189.1"/>
    <property type="molecule type" value="Genomic_DNA"/>
</dbReference>
<evidence type="ECO:0008006" key="5">
    <source>
        <dbReference type="Google" id="ProtNLM"/>
    </source>
</evidence>
<protein>
    <recommendedName>
        <fullName evidence="5">Secreted protein</fullName>
    </recommendedName>
</protein>
<accession>A0ABD3NW69</accession>
<evidence type="ECO:0000256" key="1">
    <source>
        <dbReference type="SAM" id="MobiDB-lite"/>
    </source>
</evidence>
<keyword evidence="2" id="KW-0732">Signal</keyword>
<comment type="caution">
    <text evidence="3">The sequence shown here is derived from an EMBL/GenBank/DDBJ whole genome shotgun (WGS) entry which is preliminary data.</text>
</comment>
<gene>
    <name evidence="3" type="ORF">ACHAW5_010274</name>
</gene>
<dbReference type="AlphaFoldDB" id="A0ABD3NW69"/>
<feature type="chain" id="PRO_5044822799" description="Secreted protein" evidence="2">
    <location>
        <begin position="26"/>
        <end position="110"/>
    </location>
</feature>
<evidence type="ECO:0000313" key="4">
    <source>
        <dbReference type="Proteomes" id="UP001530315"/>
    </source>
</evidence>
<feature type="compositionally biased region" description="Basic and acidic residues" evidence="1">
    <location>
        <begin position="63"/>
        <end position="72"/>
    </location>
</feature>
<organism evidence="3 4">
    <name type="scientific">Stephanodiscus triporus</name>
    <dbReference type="NCBI Taxonomy" id="2934178"/>
    <lineage>
        <taxon>Eukaryota</taxon>
        <taxon>Sar</taxon>
        <taxon>Stramenopiles</taxon>
        <taxon>Ochrophyta</taxon>
        <taxon>Bacillariophyta</taxon>
        <taxon>Coscinodiscophyceae</taxon>
        <taxon>Thalassiosirophycidae</taxon>
        <taxon>Stephanodiscales</taxon>
        <taxon>Stephanodiscaceae</taxon>
        <taxon>Stephanodiscus</taxon>
    </lineage>
</organism>
<dbReference type="Proteomes" id="UP001530315">
    <property type="component" value="Unassembled WGS sequence"/>
</dbReference>
<evidence type="ECO:0000256" key="2">
    <source>
        <dbReference type="SAM" id="SignalP"/>
    </source>
</evidence>
<feature type="region of interest" description="Disordered" evidence="1">
    <location>
        <begin position="40"/>
        <end position="72"/>
    </location>
</feature>